<feature type="compositionally biased region" description="Basic and acidic residues" evidence="1">
    <location>
        <begin position="1"/>
        <end position="17"/>
    </location>
</feature>
<evidence type="ECO:0000313" key="2">
    <source>
        <dbReference type="EMBL" id="GBG71886.1"/>
    </source>
</evidence>
<proteinExistence type="predicted"/>
<dbReference type="AlphaFoldDB" id="A0A388KPB0"/>
<keyword evidence="3" id="KW-1185">Reference proteome</keyword>
<organism evidence="2 3">
    <name type="scientific">Chara braunii</name>
    <name type="common">Braun's stonewort</name>
    <dbReference type="NCBI Taxonomy" id="69332"/>
    <lineage>
        <taxon>Eukaryota</taxon>
        <taxon>Viridiplantae</taxon>
        <taxon>Streptophyta</taxon>
        <taxon>Charophyceae</taxon>
        <taxon>Charales</taxon>
        <taxon>Characeae</taxon>
        <taxon>Chara</taxon>
    </lineage>
</organism>
<dbReference type="EMBL" id="BFEA01000155">
    <property type="protein sequence ID" value="GBG71886.1"/>
    <property type="molecule type" value="Genomic_DNA"/>
</dbReference>
<comment type="caution">
    <text evidence="2">The sequence shown here is derived from an EMBL/GenBank/DDBJ whole genome shotgun (WGS) entry which is preliminary data.</text>
</comment>
<feature type="region of interest" description="Disordered" evidence="1">
    <location>
        <begin position="1"/>
        <end position="23"/>
    </location>
</feature>
<evidence type="ECO:0000313" key="3">
    <source>
        <dbReference type="Proteomes" id="UP000265515"/>
    </source>
</evidence>
<accession>A0A388KPB0</accession>
<gene>
    <name evidence="2" type="ORF">CBR_g10823</name>
</gene>
<sequence length="176" mass="19911">MGEKQRVNTRIDEKQEHQANATEGTKLEEIKVMLLALMGETDAGGSDPTKSCVWNKGGIADNMKTERFMTEKQGVRTGKDRALVIEYMRCRMDYCMTLNYKEIKVMCKKRNACCDHKDKGAWELAKQDTDQFSKLVNNIEDEEENEGEEDSTDDEDCHSVGAEENNVEEVGDVSGN</sequence>
<protein>
    <submittedName>
        <fullName evidence="2">Uncharacterized protein</fullName>
    </submittedName>
</protein>
<dbReference type="Proteomes" id="UP000265515">
    <property type="component" value="Unassembled WGS sequence"/>
</dbReference>
<evidence type="ECO:0000256" key="1">
    <source>
        <dbReference type="SAM" id="MobiDB-lite"/>
    </source>
</evidence>
<reference evidence="2 3" key="1">
    <citation type="journal article" date="2018" name="Cell">
        <title>The Chara Genome: Secondary Complexity and Implications for Plant Terrestrialization.</title>
        <authorList>
            <person name="Nishiyama T."/>
            <person name="Sakayama H."/>
            <person name="Vries J.D."/>
            <person name="Buschmann H."/>
            <person name="Saint-Marcoux D."/>
            <person name="Ullrich K.K."/>
            <person name="Haas F.B."/>
            <person name="Vanderstraeten L."/>
            <person name="Becker D."/>
            <person name="Lang D."/>
            <person name="Vosolsobe S."/>
            <person name="Rombauts S."/>
            <person name="Wilhelmsson P.K.I."/>
            <person name="Janitza P."/>
            <person name="Kern R."/>
            <person name="Heyl A."/>
            <person name="Rumpler F."/>
            <person name="Villalobos L.I.A.C."/>
            <person name="Clay J.M."/>
            <person name="Skokan R."/>
            <person name="Toyoda A."/>
            <person name="Suzuki Y."/>
            <person name="Kagoshima H."/>
            <person name="Schijlen E."/>
            <person name="Tajeshwar N."/>
            <person name="Catarino B."/>
            <person name="Hetherington A.J."/>
            <person name="Saltykova A."/>
            <person name="Bonnot C."/>
            <person name="Breuninger H."/>
            <person name="Symeonidi A."/>
            <person name="Radhakrishnan G.V."/>
            <person name="Van Nieuwerburgh F."/>
            <person name="Deforce D."/>
            <person name="Chang C."/>
            <person name="Karol K.G."/>
            <person name="Hedrich R."/>
            <person name="Ulvskov P."/>
            <person name="Glockner G."/>
            <person name="Delwiche C.F."/>
            <person name="Petrasek J."/>
            <person name="Van de Peer Y."/>
            <person name="Friml J."/>
            <person name="Beilby M."/>
            <person name="Dolan L."/>
            <person name="Kohara Y."/>
            <person name="Sugano S."/>
            <person name="Fujiyama A."/>
            <person name="Delaux P.-M."/>
            <person name="Quint M."/>
            <person name="TheiBen G."/>
            <person name="Hagemann M."/>
            <person name="Harholt J."/>
            <person name="Dunand C."/>
            <person name="Zachgo S."/>
            <person name="Langdale J."/>
            <person name="Maumus F."/>
            <person name="Straeten D.V.D."/>
            <person name="Gould S.B."/>
            <person name="Rensing S.A."/>
        </authorList>
    </citation>
    <scope>NUCLEOTIDE SEQUENCE [LARGE SCALE GENOMIC DNA]</scope>
    <source>
        <strain evidence="2 3">S276</strain>
    </source>
</reference>
<dbReference type="Gramene" id="GBG71886">
    <property type="protein sequence ID" value="GBG71886"/>
    <property type="gene ID" value="CBR_g10823"/>
</dbReference>
<feature type="region of interest" description="Disordered" evidence="1">
    <location>
        <begin position="136"/>
        <end position="176"/>
    </location>
</feature>
<feature type="compositionally biased region" description="Acidic residues" evidence="1">
    <location>
        <begin position="139"/>
        <end position="156"/>
    </location>
</feature>
<name>A0A388KPB0_CHABU</name>
<feature type="compositionally biased region" description="Acidic residues" evidence="1">
    <location>
        <begin position="165"/>
        <end position="176"/>
    </location>
</feature>